<keyword evidence="1" id="KW-0812">Transmembrane</keyword>
<gene>
    <name evidence="2" type="ORF">SAMN05444170_2547</name>
</gene>
<name>A0A1M7TSJ1_9BRAD</name>
<sequence>MDQPTKDIFRFFAASLAIMLAAAALNFIVDPLQIFRPARLFMAMYSQDSRLQNAGLIRSQSFDTVLMGTSLAIHFHQREIDRILGVKSLKLSMTGSSSREQVFVLDAAMARRPKRVIWEVDDWIFHDAPEINANTHLPTNLYRGNAKGIASYLFDGAMARESMWIAARSIPPIEPAVAALTNEALFKLPIADVDDINTLPREEDLSALYNAKRAMAAYRYITNPVRSKYLLDDTDYDMKVRVFERDAIGLIRAHPDVTFDVYLPPYSILQWVALRETSPETLQSVYAFSAYLCRRLMEFPNVRLFDFRSEKDVTHDLNNYSDVIHHSPDIDLKILGWLAQGKHRVEAAAPTVDLDRLKAQVEAYKLAP</sequence>
<protein>
    <submittedName>
        <fullName evidence="2">Uncharacterized protein</fullName>
    </submittedName>
</protein>
<evidence type="ECO:0000313" key="2">
    <source>
        <dbReference type="EMBL" id="SHN73719.1"/>
    </source>
</evidence>
<dbReference type="AlphaFoldDB" id="A0A1M7TSJ1"/>
<dbReference type="RefSeq" id="WP_244553249.1">
    <property type="nucleotide sequence ID" value="NZ_LT670849.1"/>
</dbReference>
<keyword evidence="3" id="KW-1185">Reference proteome</keyword>
<evidence type="ECO:0000313" key="3">
    <source>
        <dbReference type="Proteomes" id="UP000184096"/>
    </source>
</evidence>
<organism evidence="2 3">
    <name type="scientific">Bradyrhizobium erythrophlei</name>
    <dbReference type="NCBI Taxonomy" id="1437360"/>
    <lineage>
        <taxon>Bacteria</taxon>
        <taxon>Pseudomonadati</taxon>
        <taxon>Pseudomonadota</taxon>
        <taxon>Alphaproteobacteria</taxon>
        <taxon>Hyphomicrobiales</taxon>
        <taxon>Nitrobacteraceae</taxon>
        <taxon>Bradyrhizobium</taxon>
    </lineage>
</organism>
<dbReference type="EMBL" id="LT670849">
    <property type="protein sequence ID" value="SHN73719.1"/>
    <property type="molecule type" value="Genomic_DNA"/>
</dbReference>
<keyword evidence="1" id="KW-1133">Transmembrane helix</keyword>
<proteinExistence type="predicted"/>
<dbReference type="Proteomes" id="UP000184096">
    <property type="component" value="Chromosome I"/>
</dbReference>
<reference evidence="3" key="1">
    <citation type="submission" date="2016-11" db="EMBL/GenBank/DDBJ databases">
        <authorList>
            <person name="Varghese N."/>
            <person name="Submissions S."/>
        </authorList>
    </citation>
    <scope>NUCLEOTIDE SEQUENCE [LARGE SCALE GENOMIC DNA]</scope>
    <source>
        <strain evidence="3">GAS401</strain>
    </source>
</reference>
<evidence type="ECO:0000256" key="1">
    <source>
        <dbReference type="SAM" id="Phobius"/>
    </source>
</evidence>
<feature type="transmembrane region" description="Helical" evidence="1">
    <location>
        <begin position="12"/>
        <end position="29"/>
    </location>
</feature>
<keyword evidence="1" id="KW-0472">Membrane</keyword>
<accession>A0A1M7TSJ1</accession>